<proteinExistence type="predicted"/>
<organism evidence="1 2">
    <name type="scientific">Streptomyces thermospinosisporus</name>
    <dbReference type="NCBI Taxonomy" id="161482"/>
    <lineage>
        <taxon>Bacteria</taxon>
        <taxon>Bacillati</taxon>
        <taxon>Actinomycetota</taxon>
        <taxon>Actinomycetes</taxon>
        <taxon>Kitasatosporales</taxon>
        <taxon>Streptomycetaceae</taxon>
        <taxon>Streptomyces</taxon>
    </lineage>
</organism>
<accession>A0ABN1YTQ1</accession>
<sequence>MTDSLVALSLRLGWGVQIEPLRVRWGPARSREVHSEWTQYTAECPHGSVTESMKELAGQTGYLVDSYERRPR</sequence>
<keyword evidence="2" id="KW-1185">Reference proteome</keyword>
<dbReference type="Proteomes" id="UP001500973">
    <property type="component" value="Unassembled WGS sequence"/>
</dbReference>
<dbReference type="EMBL" id="BAAAIZ010000030">
    <property type="protein sequence ID" value="GAA1422131.1"/>
    <property type="molecule type" value="Genomic_DNA"/>
</dbReference>
<comment type="caution">
    <text evidence="1">The sequence shown here is derived from an EMBL/GenBank/DDBJ whole genome shotgun (WGS) entry which is preliminary data.</text>
</comment>
<reference evidence="1 2" key="1">
    <citation type="journal article" date="2019" name="Int. J. Syst. Evol. Microbiol.">
        <title>The Global Catalogue of Microorganisms (GCM) 10K type strain sequencing project: providing services to taxonomists for standard genome sequencing and annotation.</title>
        <authorList>
            <consortium name="The Broad Institute Genomics Platform"/>
            <consortium name="The Broad Institute Genome Sequencing Center for Infectious Disease"/>
            <person name="Wu L."/>
            <person name="Ma J."/>
        </authorList>
    </citation>
    <scope>NUCLEOTIDE SEQUENCE [LARGE SCALE GENOMIC DNA]</scope>
    <source>
        <strain evidence="1 2">JCM 11756</strain>
    </source>
</reference>
<gene>
    <name evidence="1" type="ORF">GCM10009601_23090</name>
</gene>
<name>A0ABN1YTQ1_9ACTN</name>
<protein>
    <submittedName>
        <fullName evidence="1">Uncharacterized protein</fullName>
    </submittedName>
</protein>
<evidence type="ECO:0000313" key="2">
    <source>
        <dbReference type="Proteomes" id="UP001500973"/>
    </source>
</evidence>
<evidence type="ECO:0000313" key="1">
    <source>
        <dbReference type="EMBL" id="GAA1422131.1"/>
    </source>
</evidence>